<name>A0ABR3Q0E0_9TREE</name>
<dbReference type="RefSeq" id="XP_069207961.1">
    <property type="nucleotide sequence ID" value="XM_069353319.1"/>
</dbReference>
<dbReference type="SFLD" id="SFLDG00358">
    <property type="entry name" value="Main_(cytGST)"/>
    <property type="match status" value="1"/>
</dbReference>
<gene>
    <name evidence="4" type="ORF">Q8F55_004814</name>
</gene>
<dbReference type="InterPro" id="IPR036282">
    <property type="entry name" value="Glutathione-S-Trfase_C_sf"/>
</dbReference>
<dbReference type="SUPFAM" id="SSF52833">
    <property type="entry name" value="Thioredoxin-like"/>
    <property type="match status" value="1"/>
</dbReference>
<dbReference type="Pfam" id="PF02798">
    <property type="entry name" value="GST_N"/>
    <property type="match status" value="1"/>
</dbReference>
<dbReference type="InterPro" id="IPR005955">
    <property type="entry name" value="GST_Zeta"/>
</dbReference>
<dbReference type="InterPro" id="IPR040079">
    <property type="entry name" value="Glutathione_S-Trfase"/>
</dbReference>
<evidence type="ECO:0000313" key="5">
    <source>
        <dbReference type="Proteomes" id="UP001565368"/>
    </source>
</evidence>
<evidence type="ECO:0000313" key="4">
    <source>
        <dbReference type="EMBL" id="KAL1408017.1"/>
    </source>
</evidence>
<evidence type="ECO:0000259" key="2">
    <source>
        <dbReference type="PROSITE" id="PS50404"/>
    </source>
</evidence>
<reference evidence="4 5" key="1">
    <citation type="submission" date="2023-08" db="EMBL/GenBank/DDBJ databases">
        <title>Annotated Genome Sequence of Vanrija albida AlHP1.</title>
        <authorList>
            <person name="Herzog R."/>
        </authorList>
    </citation>
    <scope>NUCLEOTIDE SEQUENCE [LARGE SCALE GENOMIC DNA]</scope>
    <source>
        <strain evidence="4 5">AlHP1</strain>
    </source>
</reference>
<evidence type="ECO:0000256" key="1">
    <source>
        <dbReference type="ARBA" id="ARBA00010007"/>
    </source>
</evidence>
<feature type="domain" description="GST N-terminal" evidence="2">
    <location>
        <begin position="6"/>
        <end position="91"/>
    </location>
</feature>
<dbReference type="SUPFAM" id="SSF47616">
    <property type="entry name" value="GST C-terminal domain-like"/>
    <property type="match status" value="1"/>
</dbReference>
<dbReference type="Pfam" id="PF14497">
    <property type="entry name" value="GST_C_3"/>
    <property type="match status" value="1"/>
</dbReference>
<protein>
    <recommendedName>
        <fullName evidence="6">Maleylacetoacetate isomerase</fullName>
    </recommendedName>
</protein>
<keyword evidence="5" id="KW-1185">Reference proteome</keyword>
<dbReference type="Gene3D" id="3.40.30.10">
    <property type="entry name" value="Glutaredoxin"/>
    <property type="match status" value="1"/>
</dbReference>
<proteinExistence type="inferred from homology"/>
<feature type="domain" description="GST C-terminal" evidence="3">
    <location>
        <begin position="100"/>
        <end position="224"/>
    </location>
</feature>
<evidence type="ECO:0008006" key="6">
    <source>
        <dbReference type="Google" id="ProtNLM"/>
    </source>
</evidence>
<accession>A0ABR3Q0E0</accession>
<dbReference type="PROSITE" id="PS50404">
    <property type="entry name" value="GST_NTER"/>
    <property type="match status" value="1"/>
</dbReference>
<sequence>MPDPQPQLTLYTYFRSSAATRVRTVLALHGVDYDSVPIHLLKGEQRAPEYLAHNPSGAVPALAVRDASGAWDLTQSAAIIEYVDEVFGPSSARGSLLPADARGRALVRSIVDILVCDMQPLANLKVLTKVKAIAGDEAAMPWAREWCEAGMGALEAILAKTAGEYAYGDGLTLADVALAPQMHSCIRFGVKLEDYPTAHRVFTRVSALPEFVSADWRHQPDTPDEFKA</sequence>
<evidence type="ECO:0000259" key="3">
    <source>
        <dbReference type="PROSITE" id="PS50405"/>
    </source>
</evidence>
<dbReference type="EMBL" id="JBBXJM010000004">
    <property type="protein sequence ID" value="KAL1408017.1"/>
    <property type="molecule type" value="Genomic_DNA"/>
</dbReference>
<dbReference type="Proteomes" id="UP001565368">
    <property type="component" value="Unassembled WGS sequence"/>
</dbReference>
<dbReference type="GeneID" id="95985857"/>
<dbReference type="PANTHER" id="PTHR42673">
    <property type="entry name" value="MALEYLACETOACETATE ISOMERASE"/>
    <property type="match status" value="1"/>
</dbReference>
<dbReference type="InterPro" id="IPR010987">
    <property type="entry name" value="Glutathione-S-Trfase_C-like"/>
</dbReference>
<dbReference type="Gene3D" id="1.20.1050.10">
    <property type="match status" value="1"/>
</dbReference>
<dbReference type="InterPro" id="IPR004045">
    <property type="entry name" value="Glutathione_S-Trfase_N"/>
</dbReference>
<dbReference type="NCBIfam" id="TIGR01262">
    <property type="entry name" value="maiA"/>
    <property type="match status" value="1"/>
</dbReference>
<dbReference type="InterPro" id="IPR004046">
    <property type="entry name" value="GST_C"/>
</dbReference>
<comment type="similarity">
    <text evidence="1">Belongs to the GST superfamily. Zeta family.</text>
</comment>
<dbReference type="PANTHER" id="PTHR42673:SF4">
    <property type="entry name" value="MALEYLACETOACETATE ISOMERASE"/>
    <property type="match status" value="1"/>
</dbReference>
<dbReference type="SFLD" id="SFLDS00019">
    <property type="entry name" value="Glutathione_Transferase_(cytos"/>
    <property type="match status" value="1"/>
</dbReference>
<organism evidence="4 5">
    <name type="scientific">Vanrija albida</name>
    <dbReference type="NCBI Taxonomy" id="181172"/>
    <lineage>
        <taxon>Eukaryota</taxon>
        <taxon>Fungi</taxon>
        <taxon>Dikarya</taxon>
        <taxon>Basidiomycota</taxon>
        <taxon>Agaricomycotina</taxon>
        <taxon>Tremellomycetes</taxon>
        <taxon>Trichosporonales</taxon>
        <taxon>Trichosporonaceae</taxon>
        <taxon>Vanrija</taxon>
    </lineage>
</organism>
<dbReference type="InterPro" id="IPR036249">
    <property type="entry name" value="Thioredoxin-like_sf"/>
</dbReference>
<dbReference type="PROSITE" id="PS50405">
    <property type="entry name" value="GST_CTER"/>
    <property type="match status" value="1"/>
</dbReference>
<comment type="caution">
    <text evidence="4">The sequence shown here is derived from an EMBL/GenBank/DDBJ whole genome shotgun (WGS) entry which is preliminary data.</text>
</comment>